<accession>A0A0C9ML25</accession>
<dbReference type="Proteomes" id="UP000053815">
    <property type="component" value="Unassembled WGS sequence"/>
</dbReference>
<gene>
    <name evidence="3" type="ORF">MAM1_0049d03272</name>
</gene>
<feature type="region of interest" description="Disordered" evidence="1">
    <location>
        <begin position="113"/>
        <end position="132"/>
    </location>
</feature>
<organism evidence="3">
    <name type="scientific">Mucor ambiguus</name>
    <dbReference type="NCBI Taxonomy" id="91626"/>
    <lineage>
        <taxon>Eukaryota</taxon>
        <taxon>Fungi</taxon>
        <taxon>Fungi incertae sedis</taxon>
        <taxon>Mucoromycota</taxon>
        <taxon>Mucoromycotina</taxon>
        <taxon>Mucoromycetes</taxon>
        <taxon>Mucorales</taxon>
        <taxon>Mucorineae</taxon>
        <taxon>Mucoraceae</taxon>
        <taxon>Mucor</taxon>
    </lineage>
</organism>
<dbReference type="GO" id="GO:0005737">
    <property type="term" value="C:cytoplasm"/>
    <property type="evidence" value="ECO:0007669"/>
    <property type="project" value="InterPro"/>
</dbReference>
<protein>
    <recommendedName>
        <fullName evidence="2">Programmed cell death protein 2 C-terminal domain-containing protein</fullName>
    </recommendedName>
</protein>
<name>A0A0C9ML25_9FUNG</name>
<dbReference type="AlphaFoldDB" id="A0A0C9ML25"/>
<dbReference type="EMBL" id="DF836338">
    <property type="protein sequence ID" value="GAN03817.1"/>
    <property type="molecule type" value="Genomic_DNA"/>
</dbReference>
<evidence type="ECO:0000313" key="3">
    <source>
        <dbReference type="EMBL" id="GAN03817.1"/>
    </source>
</evidence>
<evidence type="ECO:0000256" key="1">
    <source>
        <dbReference type="SAM" id="MobiDB-lite"/>
    </source>
</evidence>
<proteinExistence type="predicted"/>
<evidence type="ECO:0000313" key="4">
    <source>
        <dbReference type="Proteomes" id="UP000053815"/>
    </source>
</evidence>
<feature type="domain" description="Programmed cell death protein 2 C-terminal" evidence="2">
    <location>
        <begin position="281"/>
        <end position="414"/>
    </location>
</feature>
<keyword evidence="4" id="KW-1185">Reference proteome</keyword>
<dbReference type="PANTHER" id="PTHR47524">
    <property type="entry name" value="20S RRNA ACCUMULATION PROTEIN 4"/>
    <property type="match status" value="1"/>
</dbReference>
<dbReference type="Pfam" id="PF04194">
    <property type="entry name" value="PDCD2_C"/>
    <property type="match status" value="1"/>
</dbReference>
<dbReference type="GO" id="GO:0030490">
    <property type="term" value="P:maturation of SSU-rRNA"/>
    <property type="evidence" value="ECO:0007669"/>
    <property type="project" value="TreeGrafter"/>
</dbReference>
<evidence type="ECO:0000259" key="2">
    <source>
        <dbReference type="Pfam" id="PF04194"/>
    </source>
</evidence>
<dbReference type="STRING" id="91626.A0A0C9ML25"/>
<dbReference type="OrthoDB" id="443682at2759"/>
<dbReference type="InterPro" id="IPR007320">
    <property type="entry name" value="PDCD2_C"/>
</dbReference>
<sequence length="418" mass="46817">MSNKKQQTKKEPSVLLGIPDGDIEVDNDAYITKLGGLPVWLEPSKPPSSKVCECRICHSPMYLIFQSYVPLQESPYHRVLYVWACNRRACMRKEGSFSVVRSHVVDQAYLKAQRQKEEEKRKKEEKKKAAAAKQQQAFGNGFQLGDLWGNSAGSFGSAPSTGGGFGMKKPTAASIVASTPFGAPAAKKNDTSQQDLVAQMSEMGIQDPVDTASLPQFPGQYLYIDEERTDNYESMGIDMSRYKEYLDMEKDMLMDIDEGGSNGETWQGETYEKQHLPKGVDKQFKKFTERVECAPSQCVRYEFNGQPLFYTGLRPQDQQLITSPCKYCKGPRVFEFQLMPNVLSILPTSEFASKDLGAAKPVDAKMKNADAKTVLDSWNVGMEFGTILVFVCQKDCHQGSIEDVSYMEETALVQYETD</sequence>
<dbReference type="PANTHER" id="PTHR47524:SF1">
    <property type="entry name" value="20S RRNA ACCUMULATION PROTEIN 4"/>
    <property type="match status" value="1"/>
</dbReference>
<reference evidence="3" key="1">
    <citation type="submission" date="2014-09" db="EMBL/GenBank/DDBJ databases">
        <title>Draft genome sequence of an oleaginous Mucoromycotina fungus Mucor ambiguus NBRC6742.</title>
        <authorList>
            <person name="Takeda I."/>
            <person name="Yamane N."/>
            <person name="Morita T."/>
            <person name="Tamano K."/>
            <person name="Machida M."/>
            <person name="Baker S."/>
            <person name="Koike H."/>
        </authorList>
    </citation>
    <scope>NUCLEOTIDE SEQUENCE</scope>
    <source>
        <strain evidence="3">NBRC 6742</strain>
    </source>
</reference>
<feature type="compositionally biased region" description="Basic and acidic residues" evidence="1">
    <location>
        <begin position="114"/>
        <end position="128"/>
    </location>
</feature>